<evidence type="ECO:0000256" key="3">
    <source>
        <dbReference type="PROSITE-ProRule" id="PRU00221"/>
    </source>
</evidence>
<dbReference type="SMART" id="SM00320">
    <property type="entry name" value="WD40"/>
    <property type="match status" value="3"/>
</dbReference>
<keyword evidence="2 4" id="KW-0677">Repeat</keyword>
<dbReference type="Gene3D" id="2.130.10.10">
    <property type="entry name" value="YVTN repeat-like/Quinoprotein amine dehydrogenase"/>
    <property type="match status" value="1"/>
</dbReference>
<dbReference type="STRING" id="51028.A0A0N4VMU4"/>
<protein>
    <recommendedName>
        <fullName evidence="4">Coronin</fullName>
    </recommendedName>
</protein>
<dbReference type="InterPro" id="IPR015505">
    <property type="entry name" value="Coronin"/>
</dbReference>
<dbReference type="PANTHER" id="PTHR10856">
    <property type="entry name" value="CORONIN"/>
    <property type="match status" value="1"/>
</dbReference>
<evidence type="ECO:0000256" key="2">
    <source>
        <dbReference type="ARBA" id="ARBA00022737"/>
    </source>
</evidence>
<dbReference type="Pfam" id="PF08953">
    <property type="entry name" value="DUF1899"/>
    <property type="match status" value="1"/>
</dbReference>
<evidence type="ECO:0000313" key="6">
    <source>
        <dbReference type="EMBL" id="VDD96739.1"/>
    </source>
</evidence>
<dbReference type="PROSITE" id="PS50294">
    <property type="entry name" value="WD_REPEATS_REGION"/>
    <property type="match status" value="2"/>
</dbReference>
<dbReference type="SUPFAM" id="SSF101908">
    <property type="entry name" value="Putative isomerase YbhE"/>
    <property type="match status" value="1"/>
</dbReference>
<dbReference type="InterPro" id="IPR015943">
    <property type="entry name" value="WD40/YVTN_repeat-like_dom_sf"/>
</dbReference>
<evidence type="ECO:0000256" key="4">
    <source>
        <dbReference type="RuleBase" id="RU280818"/>
    </source>
</evidence>
<keyword evidence="7" id="KW-1185">Reference proteome</keyword>
<dbReference type="InterPro" id="IPR015048">
    <property type="entry name" value="DUF1899"/>
</dbReference>
<dbReference type="Pfam" id="PF00400">
    <property type="entry name" value="WD40"/>
    <property type="match status" value="2"/>
</dbReference>
<gene>
    <name evidence="6" type="ORF">EVEC_LOCUS11490</name>
</gene>
<dbReference type="WBParaSite" id="EVEC_0001227601-mRNA-1">
    <property type="protein sequence ID" value="EVEC_0001227601-mRNA-1"/>
    <property type="gene ID" value="EVEC_0001227601"/>
</dbReference>
<dbReference type="OrthoDB" id="1850764at2759"/>
<dbReference type="SMART" id="SM01167">
    <property type="entry name" value="DUF1900"/>
    <property type="match status" value="1"/>
</dbReference>
<dbReference type="PROSITE" id="PS00678">
    <property type="entry name" value="WD_REPEATS_1"/>
    <property type="match status" value="1"/>
</dbReference>
<sequence length="661" mass="74009">MKHSRFRHVYSKSIRRSEWYDTGSGHGLATAANPKMIALAIDVPAGGIVQVAKLCSMGKGHMEMGKIKDHEGPVSDVKWNPFNDNVLATGSHDATVRIWHIDDILRIRCLRVFRKHTRRVHTIEWHCTVDNVVLSASLDGQIMLWNIETDDVVFTIEECYATSLSFSRNCCEFAATTRSRELVIFDSRTGKRRRSTELAHDGSMVPRVAYIGANLESEHIITTGNSRNTRRQIAMYSSRELGVPIAVVDVDGAAGLLMPVVDNDLNLLYVTGKGDANIRLYEVTDDPPYLNYLNDSSGHKAYTAVCAMPKRGLNVKECEIMKLFLVDAEQLVIEPLSFIVPRRAGCFQADLFPPTRSPTPSLTFREWHAGLDSEPILLELRDCILNCTNKPVTFSKLDDRRSPKLITADINNDRKFRFLSQPTRPDYREVSHREDRDHILKLEQIREKLAADIAADKVTKEESDDIVSDISADENAKPPSIVVSEEVEALNRKNASLTDAESAPSDIFESASVKMGTLESESMTSLRKVADTKPSTEHSPVASIESGIAFQAPERHNKTLLHSESSAVANNCDNGTRRNGGSVGALNSCSEEAFMSMIKEMDKELRKCRERCGQLEHVVHVQQQDIESLRFEISWKDKRIEYLQAQLTEVDMAHSASSHSN</sequence>
<dbReference type="AlphaFoldDB" id="A0A0N4VMU4"/>
<accession>A0A0N4VMU4</accession>
<keyword evidence="1 3" id="KW-0853">WD repeat</keyword>
<dbReference type="Proteomes" id="UP000274131">
    <property type="component" value="Unassembled WGS sequence"/>
</dbReference>
<dbReference type="InterPro" id="IPR019775">
    <property type="entry name" value="WD40_repeat_CS"/>
</dbReference>
<evidence type="ECO:0000256" key="1">
    <source>
        <dbReference type="ARBA" id="ARBA00022574"/>
    </source>
</evidence>
<comment type="similarity">
    <text evidence="4">Belongs to the WD repeat coronin family.</text>
</comment>
<evidence type="ECO:0000313" key="8">
    <source>
        <dbReference type="WBParaSite" id="EVEC_0001227601-mRNA-1"/>
    </source>
</evidence>
<evidence type="ECO:0000313" key="7">
    <source>
        <dbReference type="Proteomes" id="UP000274131"/>
    </source>
</evidence>
<feature type="repeat" description="WD" evidence="3">
    <location>
        <begin position="113"/>
        <end position="155"/>
    </location>
</feature>
<name>A0A0N4VMU4_ENTVE</name>
<proteinExistence type="inferred from homology"/>
<dbReference type="Pfam" id="PF16300">
    <property type="entry name" value="WD40_4"/>
    <property type="match status" value="1"/>
</dbReference>
<feature type="domain" description="DUF1899" evidence="5">
    <location>
        <begin position="2"/>
        <end position="59"/>
    </location>
</feature>
<feature type="repeat" description="WD" evidence="3">
    <location>
        <begin position="67"/>
        <end position="102"/>
    </location>
</feature>
<reference evidence="8" key="1">
    <citation type="submission" date="2017-02" db="UniProtKB">
        <authorList>
            <consortium name="WormBaseParasite"/>
        </authorList>
    </citation>
    <scope>IDENTIFICATION</scope>
</reference>
<dbReference type="PROSITE" id="PS50082">
    <property type="entry name" value="WD_REPEATS_2"/>
    <property type="match status" value="2"/>
</dbReference>
<reference evidence="6 7" key="2">
    <citation type="submission" date="2018-10" db="EMBL/GenBank/DDBJ databases">
        <authorList>
            <consortium name="Pathogen Informatics"/>
        </authorList>
    </citation>
    <scope>NUCLEOTIDE SEQUENCE [LARGE SCALE GENOMIC DNA]</scope>
</reference>
<organism evidence="8">
    <name type="scientific">Enterobius vermicularis</name>
    <name type="common">Human pinworm</name>
    <dbReference type="NCBI Taxonomy" id="51028"/>
    <lineage>
        <taxon>Eukaryota</taxon>
        <taxon>Metazoa</taxon>
        <taxon>Ecdysozoa</taxon>
        <taxon>Nematoda</taxon>
        <taxon>Chromadorea</taxon>
        <taxon>Rhabditida</taxon>
        <taxon>Spirurina</taxon>
        <taxon>Oxyuridomorpha</taxon>
        <taxon>Oxyuroidea</taxon>
        <taxon>Oxyuridae</taxon>
        <taxon>Enterobius</taxon>
    </lineage>
</organism>
<dbReference type="InterPro" id="IPR001680">
    <property type="entry name" value="WD40_rpt"/>
</dbReference>
<evidence type="ECO:0000259" key="5">
    <source>
        <dbReference type="Pfam" id="PF08953"/>
    </source>
</evidence>
<dbReference type="EMBL" id="UXUI01012166">
    <property type="protein sequence ID" value="VDD96739.1"/>
    <property type="molecule type" value="Genomic_DNA"/>
</dbReference>